<feature type="compositionally biased region" description="Polar residues" evidence="13">
    <location>
        <begin position="1214"/>
        <end position="1225"/>
    </location>
</feature>
<evidence type="ECO:0000259" key="15">
    <source>
        <dbReference type="PROSITE" id="PS50102"/>
    </source>
</evidence>
<evidence type="ECO:0000256" key="7">
    <source>
        <dbReference type="ARBA" id="ARBA00023015"/>
    </source>
</evidence>
<feature type="compositionally biased region" description="Low complexity" evidence="13">
    <location>
        <begin position="1314"/>
        <end position="1332"/>
    </location>
</feature>
<evidence type="ECO:0000256" key="9">
    <source>
        <dbReference type="ARBA" id="ARBA00023163"/>
    </source>
</evidence>
<feature type="compositionally biased region" description="Polar residues" evidence="13">
    <location>
        <begin position="275"/>
        <end position="285"/>
    </location>
</feature>
<protein>
    <submittedName>
        <fullName evidence="17">Transcriptional repressor general negative regulator of transcription subunit 4</fullName>
        <ecNumber evidence="17">2.3.2.27</ecNumber>
    </submittedName>
</protein>
<dbReference type="Pfam" id="PF14570">
    <property type="entry name" value="zf-RING_4"/>
    <property type="match status" value="1"/>
</dbReference>
<feature type="region of interest" description="Disordered" evidence="13">
    <location>
        <begin position="673"/>
        <end position="746"/>
    </location>
</feature>
<evidence type="ECO:0000259" key="14">
    <source>
        <dbReference type="PROSITE" id="PS50089"/>
    </source>
</evidence>
<organism evidence="17 18">
    <name type="scientific">Friedmanniomyces endolithicus</name>
    <dbReference type="NCBI Taxonomy" id="329885"/>
    <lineage>
        <taxon>Eukaryota</taxon>
        <taxon>Fungi</taxon>
        <taxon>Dikarya</taxon>
        <taxon>Ascomycota</taxon>
        <taxon>Pezizomycotina</taxon>
        <taxon>Dothideomycetes</taxon>
        <taxon>Dothideomycetidae</taxon>
        <taxon>Mycosphaerellales</taxon>
        <taxon>Teratosphaeriaceae</taxon>
        <taxon>Friedmanniomyces</taxon>
    </lineage>
</organism>
<dbReference type="SUPFAM" id="SSF54928">
    <property type="entry name" value="RNA-binding domain, RBD"/>
    <property type="match status" value="1"/>
</dbReference>
<dbReference type="GO" id="GO:0061630">
    <property type="term" value="F:ubiquitin protein ligase activity"/>
    <property type="evidence" value="ECO:0007669"/>
    <property type="project" value="UniProtKB-EC"/>
</dbReference>
<sequence>MSRTLQDQFIDDEEEETCPLCVEEFDLDDKNFKPCPCGYQICHFCWNNIKNQMNGLCPACRRPYEDKNVQFQAITPEEMVAYKARQAQRQKRSQAALQKEKQKAEADHLSRKHLAGMRVVQKNLVYVTGLSPSSQEDQLLQTLRGEQFFGQYGKIVKIVVSKAKDPSHPASVGVYVTYERKEDAQSCITAVNNSKNGDRTLRAQFGTTKYCSAYLRGETCTNKQCMFLHEPGEANESYSRADLSALNTGSTQHGGSKPPPPQSQQPVASAAQPMERQSSDQSHPSPANRPALPSTASWASRPLQQPSRNESRSTSGAMESPAPVHATPAPAAAPAQPEPVPQPAQIVASPVTAQAPPKQPRPQKPSSSSLLLELIKDFNVDDFKFTFNEAAVSQADMDIITNYPPLFDVNGGAKRRLRRQREEEQRRIEQEAQSFQQESSVDPEDNPEMSGSLQLGGEPEERQTLGQSATAMRPSGIDGTLDPRFQFGNVSSPLSSDRGLTPQQHQQQMLQTMKSNEQGSYLGNAHQAGTFQQPTNPPGHQRNVSRFSFANDTASASASVKPVANAKLLSQQSSIMPQVGGFGNNQQQQFYTSNVQGPPPGLKTTGTPPVSGGMTFGQGHGFATGGLQYGVNAPGRNANEEMMRNLLRGGGRDGVAANRESFSAITSPLNHYSSAAPSAYTQQQQQQQQSSSMYTTGPQQPGAYANSVFSDGEKSANNSTSGRGKKKSKKHGRQGHGNTSSASSGFDVASADTHMLQTRFQAAAGLGGGPGGAAAGGAGGAGGMYNPSSSIGYMHGGGAGAAAYGDDADFPALPPSRQTSINLPDNITNVLGASVGSSRHSTPPVPPGFKAPAAITEMSRTSTPTIPPGFAGKVPSALPTLDDDGILSRPGSRPASRVGLKRQASSQQIEPVVPLRPGTPRGPISRPGTPGRVVGGVGGEVKVGALDETPTKPAKSGLVGKSGTTSLSSGEGEKQAESVKQVKAQGASVQPAPAAGEPKQKQPAHENKVPTAKAASAESRRPVASEPPAPKPRPAATTEHQHQVIPPTTTAATTAKPRKSSGPMGVQPSSKGQATVQASDAKAAPVTPSKPEAKKEDKRKHPGKLDITAAVIKRDEGPAVTTKPTAADASTPAKAQRSVSQAPSLASKPESPSVASPSVKSAPRTLRVVQTPNADAPPPLSFPTTGLPTPSIPAAGKMPSRQPSVASINPPGTPSSEQVSMSDNISVASTSMSRASSPHPLPGGAASKVGSAPVREKTKSQLKKERQERSKISEDVKGEGNGAVTSIAEEPAQEAILSRKKKSKKEKEVRPPRAAKAGAAAATDTAETTPTASRPPSPLQRPAIAEAVKERPITPAKPSTPTKAPVPSAPVKTPVQTAPPPPMPSPHELSPPPTPTLTAASLFAELKTQSPEIQKCIDSLFRTPTSTQLKPNQPLTPKDLYNPAFWKADFKINLTKDEVDALLKGTIPAINYGGQDGRVWDRGMITQSGSHLRALTEELESRFLDLEQALREMPEDLRFRPSKPQNEMKFPAADLEALKRGFDKFAARGPSVMEQMVQDGSTIRKGAFLVDEASKYINEFVMPPATPPSSAGGTRGGGQQGQQGQQQGQAGGGVVGEEVVAPSLEIAERQLLDARRLAEENEGRLRKLIKRNKKLLGLG</sequence>
<keyword evidence="5 12" id="KW-0862">Zinc</keyword>
<comment type="subcellular location">
    <subcellularLocation>
        <location evidence="1">Nucleus</location>
    </subcellularLocation>
</comment>
<feature type="compositionally biased region" description="Low complexity" evidence="13">
    <location>
        <begin position="673"/>
        <end position="696"/>
    </location>
</feature>
<dbReference type="Gene3D" id="3.30.70.330">
    <property type="match status" value="1"/>
</dbReference>
<evidence type="ECO:0000256" key="1">
    <source>
        <dbReference type="ARBA" id="ARBA00004123"/>
    </source>
</evidence>
<dbReference type="CDD" id="cd12438">
    <property type="entry name" value="RRM_CNOT4"/>
    <property type="match status" value="1"/>
</dbReference>
<dbReference type="InterPro" id="IPR039780">
    <property type="entry name" value="Mot2"/>
</dbReference>
<evidence type="ECO:0000256" key="12">
    <source>
        <dbReference type="PROSITE-ProRule" id="PRU00723"/>
    </source>
</evidence>
<feature type="compositionally biased region" description="Low complexity" evidence="13">
    <location>
        <begin position="1226"/>
        <end position="1237"/>
    </location>
</feature>
<evidence type="ECO:0000256" key="4">
    <source>
        <dbReference type="ARBA" id="ARBA00022771"/>
    </source>
</evidence>
<dbReference type="Proteomes" id="UP001168146">
    <property type="component" value="Unassembled WGS sequence"/>
</dbReference>
<keyword evidence="7" id="KW-0805">Transcription regulation</keyword>
<evidence type="ECO:0000256" key="10">
    <source>
        <dbReference type="ARBA" id="ARBA00023242"/>
    </source>
</evidence>
<keyword evidence="17" id="KW-0012">Acyltransferase</keyword>
<keyword evidence="6 11" id="KW-0694">RNA-binding</keyword>
<dbReference type="InterPro" id="IPR000504">
    <property type="entry name" value="RRM_dom"/>
</dbReference>
<dbReference type="SMART" id="SM00361">
    <property type="entry name" value="RRM_1"/>
    <property type="match status" value="1"/>
</dbReference>
<dbReference type="GO" id="GO:0000956">
    <property type="term" value="P:nuclear-transcribed mRNA catabolic process"/>
    <property type="evidence" value="ECO:0007669"/>
    <property type="project" value="UniProtKB-ARBA"/>
</dbReference>
<dbReference type="PANTHER" id="PTHR12603">
    <property type="entry name" value="CCR4-NOT TRANSCRIPTION COMPLEX RELATED"/>
    <property type="match status" value="1"/>
</dbReference>
<feature type="zinc finger region" description="C3H1-type" evidence="12">
    <location>
        <begin position="205"/>
        <end position="232"/>
    </location>
</feature>
<dbReference type="CDD" id="cd16618">
    <property type="entry name" value="mRING-HC-C4C4_CNOT4"/>
    <property type="match status" value="1"/>
</dbReference>
<dbReference type="FunFam" id="3.30.70.330:FF:000257">
    <property type="entry name" value="CCR4-NOT core complex subunit Not4"/>
    <property type="match status" value="1"/>
</dbReference>
<feature type="domain" description="RRM" evidence="15">
    <location>
        <begin position="123"/>
        <end position="208"/>
    </location>
</feature>
<feature type="compositionally biased region" description="Basic and acidic residues" evidence="13">
    <location>
        <begin position="998"/>
        <end position="1008"/>
    </location>
</feature>
<dbReference type="GO" id="GO:0030015">
    <property type="term" value="C:CCR4-NOT core complex"/>
    <property type="evidence" value="ECO:0007669"/>
    <property type="project" value="UniProtKB-ARBA"/>
</dbReference>
<dbReference type="InterPro" id="IPR012677">
    <property type="entry name" value="Nucleotide-bd_a/b_plait_sf"/>
</dbReference>
<dbReference type="InterPro" id="IPR000571">
    <property type="entry name" value="Znf_CCCH"/>
</dbReference>
<name>A0AAN6FZ22_9PEZI</name>
<dbReference type="InterPro" id="IPR013083">
    <property type="entry name" value="Znf_RING/FYVE/PHD"/>
</dbReference>
<feature type="compositionally biased region" description="Polar residues" evidence="13">
    <location>
        <begin position="1067"/>
        <end position="1078"/>
    </location>
</feature>
<feature type="region of interest" description="Disordered" evidence="13">
    <location>
        <begin position="1581"/>
        <end position="1614"/>
    </location>
</feature>
<feature type="compositionally biased region" description="Pro residues" evidence="13">
    <location>
        <begin position="1377"/>
        <end position="1393"/>
    </location>
</feature>
<feature type="compositionally biased region" description="Low complexity" evidence="13">
    <location>
        <begin position="264"/>
        <end position="273"/>
    </location>
</feature>
<dbReference type="PROSITE" id="PS50103">
    <property type="entry name" value="ZF_C3H1"/>
    <property type="match status" value="1"/>
</dbReference>
<accession>A0AAN6FZ22</accession>
<feature type="compositionally biased region" description="Low complexity" evidence="13">
    <location>
        <begin position="955"/>
        <end position="970"/>
    </location>
</feature>
<keyword evidence="4 12" id="KW-0863">Zinc-finger</keyword>
<evidence type="ECO:0000259" key="16">
    <source>
        <dbReference type="PROSITE" id="PS50103"/>
    </source>
</evidence>
<dbReference type="GO" id="GO:0051254">
    <property type="term" value="P:positive regulation of RNA metabolic process"/>
    <property type="evidence" value="ECO:0007669"/>
    <property type="project" value="UniProtKB-ARBA"/>
</dbReference>
<feature type="region of interest" description="Disordered" evidence="13">
    <location>
        <begin position="246"/>
        <end position="368"/>
    </location>
</feature>
<keyword evidence="3 12" id="KW-0479">Metal-binding</keyword>
<reference evidence="17" key="1">
    <citation type="submission" date="2021-12" db="EMBL/GenBank/DDBJ databases">
        <title>Black yeast isolated from Biological Soil Crust.</title>
        <authorList>
            <person name="Kurbessoian T."/>
        </authorList>
    </citation>
    <scope>NUCLEOTIDE SEQUENCE</scope>
    <source>
        <strain evidence="17">CCFEE 5208</strain>
    </source>
</reference>
<dbReference type="SUPFAM" id="SSF57850">
    <property type="entry name" value="RING/U-box"/>
    <property type="match status" value="1"/>
</dbReference>
<evidence type="ECO:0000256" key="13">
    <source>
        <dbReference type="SAM" id="MobiDB-lite"/>
    </source>
</evidence>
<dbReference type="EC" id="2.3.2.27" evidence="17"/>
<gene>
    <name evidence="17" type="primary">NOT4_1</name>
    <name evidence="17" type="ORF">LTR82_002444</name>
</gene>
<comment type="caution">
    <text evidence="17">The sequence shown here is derived from an EMBL/GenBank/DDBJ whole genome shotgun (WGS) entry which is preliminary data.</text>
</comment>
<dbReference type="GO" id="GO:0003723">
    <property type="term" value="F:RNA binding"/>
    <property type="evidence" value="ECO:0007669"/>
    <property type="project" value="UniProtKB-UniRule"/>
</dbReference>
<feature type="domain" description="RING-type" evidence="14">
    <location>
        <begin position="18"/>
        <end position="61"/>
    </location>
</feature>
<dbReference type="PROSITE" id="PS50089">
    <property type="entry name" value="ZF_RING_2"/>
    <property type="match status" value="1"/>
</dbReference>
<evidence type="ECO:0000313" key="17">
    <source>
        <dbReference type="EMBL" id="KAK0326602.1"/>
    </source>
</evidence>
<evidence type="ECO:0000256" key="2">
    <source>
        <dbReference type="ARBA" id="ARBA00022491"/>
    </source>
</evidence>
<dbReference type="GO" id="GO:0010557">
    <property type="term" value="P:positive regulation of macromolecule biosynthetic process"/>
    <property type="evidence" value="ECO:0007669"/>
    <property type="project" value="UniProtKB-ARBA"/>
</dbReference>
<dbReference type="GO" id="GO:0016567">
    <property type="term" value="P:protein ubiquitination"/>
    <property type="evidence" value="ECO:0007669"/>
    <property type="project" value="TreeGrafter"/>
</dbReference>
<keyword evidence="9" id="KW-0804">Transcription</keyword>
<dbReference type="FunFam" id="3.30.40.10:FF:000006">
    <property type="entry name" value="CCR4-NOT transcription complex subunit 4"/>
    <property type="match status" value="1"/>
</dbReference>
<dbReference type="PANTHER" id="PTHR12603:SF0">
    <property type="entry name" value="CCR4-NOT TRANSCRIPTION COMPLEX SUBUNIT 4"/>
    <property type="match status" value="1"/>
</dbReference>
<evidence type="ECO:0000256" key="5">
    <source>
        <dbReference type="ARBA" id="ARBA00022833"/>
    </source>
</evidence>
<feature type="compositionally biased region" description="Basic and acidic residues" evidence="13">
    <location>
        <begin position="1254"/>
        <end position="1278"/>
    </location>
</feature>
<keyword evidence="8" id="KW-0175">Coiled coil</keyword>
<dbReference type="GO" id="GO:0005634">
    <property type="term" value="C:nucleus"/>
    <property type="evidence" value="ECO:0007669"/>
    <property type="project" value="UniProtKB-SubCell"/>
</dbReference>
<dbReference type="EMBL" id="JASUXU010000004">
    <property type="protein sequence ID" value="KAK0326602.1"/>
    <property type="molecule type" value="Genomic_DNA"/>
</dbReference>
<feature type="region of interest" description="Disordered" evidence="13">
    <location>
        <begin position="860"/>
        <end position="1393"/>
    </location>
</feature>
<dbReference type="GO" id="GO:0008270">
    <property type="term" value="F:zinc ion binding"/>
    <property type="evidence" value="ECO:0007669"/>
    <property type="project" value="UniProtKB-KW"/>
</dbReference>
<dbReference type="InterPro" id="IPR035979">
    <property type="entry name" value="RBD_domain_sf"/>
</dbReference>
<evidence type="ECO:0000256" key="8">
    <source>
        <dbReference type="ARBA" id="ARBA00023054"/>
    </source>
</evidence>
<feature type="compositionally biased region" description="Polar residues" evidence="13">
    <location>
        <begin position="294"/>
        <end position="317"/>
    </location>
</feature>
<keyword evidence="10" id="KW-0539">Nucleus</keyword>
<dbReference type="Pfam" id="PF00076">
    <property type="entry name" value="RRM_1"/>
    <property type="match status" value="1"/>
</dbReference>
<feature type="compositionally biased region" description="Low complexity" evidence="13">
    <location>
        <begin position="1146"/>
        <end position="1163"/>
    </location>
</feature>
<dbReference type="InterPro" id="IPR039515">
    <property type="entry name" value="NOT4_mRING-HC-C4C4"/>
</dbReference>
<feature type="compositionally biased region" description="Basic residues" evidence="13">
    <location>
        <begin position="723"/>
        <end position="734"/>
    </location>
</feature>
<dbReference type="Gene3D" id="3.30.40.10">
    <property type="entry name" value="Zinc/RING finger domain, C3HC4 (zinc finger)"/>
    <property type="match status" value="1"/>
</dbReference>
<feature type="compositionally biased region" description="Low complexity" evidence="13">
    <location>
        <begin position="321"/>
        <end position="335"/>
    </location>
</feature>
<feature type="compositionally biased region" description="Low complexity" evidence="13">
    <location>
        <begin position="431"/>
        <end position="440"/>
    </location>
</feature>
<dbReference type="PROSITE" id="PS50102">
    <property type="entry name" value="RRM"/>
    <property type="match status" value="1"/>
</dbReference>
<dbReference type="InterPro" id="IPR001841">
    <property type="entry name" value="Znf_RING"/>
</dbReference>
<dbReference type="InterPro" id="IPR003954">
    <property type="entry name" value="RRM_euk-type"/>
</dbReference>
<feature type="domain" description="C3H1-type" evidence="16">
    <location>
        <begin position="205"/>
        <end position="232"/>
    </location>
</feature>
<proteinExistence type="predicted"/>
<feature type="compositionally biased region" description="Low complexity" evidence="13">
    <location>
        <begin position="1354"/>
        <end position="1376"/>
    </location>
</feature>
<evidence type="ECO:0000313" key="18">
    <source>
        <dbReference type="Proteomes" id="UP001168146"/>
    </source>
</evidence>
<keyword evidence="2" id="KW-0678">Repressor</keyword>
<feature type="region of interest" description="Disordered" evidence="13">
    <location>
        <begin position="417"/>
        <end position="476"/>
    </location>
</feature>
<evidence type="ECO:0000256" key="11">
    <source>
        <dbReference type="PROSITE-ProRule" id="PRU00176"/>
    </source>
</evidence>
<dbReference type="InterPro" id="IPR034261">
    <property type="entry name" value="CNOT4_RRM"/>
</dbReference>
<feature type="compositionally biased region" description="Basic and acidic residues" evidence="13">
    <location>
        <begin position="420"/>
        <end position="430"/>
    </location>
</feature>
<keyword evidence="17" id="KW-0808">Transferase</keyword>
<evidence type="ECO:0000256" key="3">
    <source>
        <dbReference type="ARBA" id="ARBA00022723"/>
    </source>
</evidence>
<evidence type="ECO:0000256" key="6">
    <source>
        <dbReference type="ARBA" id="ARBA00022884"/>
    </source>
</evidence>